<dbReference type="FunFam" id="1.10.150.20:FF:000030">
    <property type="entry name" value="Flap endonuclease GEN-like 1"/>
    <property type="match status" value="1"/>
</dbReference>
<dbReference type="SUPFAM" id="SSF88723">
    <property type="entry name" value="PIN domain-like"/>
    <property type="match status" value="1"/>
</dbReference>
<evidence type="ECO:0000256" key="10">
    <source>
        <dbReference type="ARBA" id="ARBA00023242"/>
    </source>
</evidence>
<feature type="domain" description="XPG-I" evidence="13">
    <location>
        <begin position="934"/>
        <end position="1003"/>
    </location>
</feature>
<dbReference type="CDD" id="cd09868">
    <property type="entry name" value="PIN_XPG_RAD2"/>
    <property type="match status" value="2"/>
</dbReference>
<dbReference type="OrthoDB" id="31113at2759"/>
<evidence type="ECO:0000256" key="8">
    <source>
        <dbReference type="ARBA" id="ARBA00022842"/>
    </source>
</evidence>
<keyword evidence="16" id="KW-1185">Reference proteome</keyword>
<evidence type="ECO:0000313" key="16">
    <source>
        <dbReference type="Proteomes" id="UP000092321"/>
    </source>
</evidence>
<dbReference type="GO" id="GO:0046872">
    <property type="term" value="F:metal ion binding"/>
    <property type="evidence" value="ECO:0007669"/>
    <property type="project" value="UniProtKB-KW"/>
</dbReference>
<organism evidence="15 16">
    <name type="scientific">Hanseniaspora valbyensis NRRL Y-1626</name>
    <dbReference type="NCBI Taxonomy" id="766949"/>
    <lineage>
        <taxon>Eukaryota</taxon>
        <taxon>Fungi</taxon>
        <taxon>Dikarya</taxon>
        <taxon>Ascomycota</taxon>
        <taxon>Saccharomycotina</taxon>
        <taxon>Saccharomycetes</taxon>
        <taxon>Saccharomycodales</taxon>
        <taxon>Saccharomycodaceae</taxon>
        <taxon>Hanseniaspora</taxon>
    </lineage>
</organism>
<dbReference type="GO" id="GO:0005634">
    <property type="term" value="C:nucleus"/>
    <property type="evidence" value="ECO:0007669"/>
    <property type="project" value="UniProtKB-SubCell"/>
</dbReference>
<evidence type="ECO:0000256" key="9">
    <source>
        <dbReference type="ARBA" id="ARBA00023204"/>
    </source>
</evidence>
<dbReference type="InterPro" id="IPR008918">
    <property type="entry name" value="HhH2"/>
</dbReference>
<dbReference type="InterPro" id="IPR019974">
    <property type="entry name" value="XPG_CS"/>
</dbReference>
<evidence type="ECO:0000259" key="13">
    <source>
        <dbReference type="SMART" id="SM00484"/>
    </source>
</evidence>
<dbReference type="GO" id="GO:0003697">
    <property type="term" value="F:single-stranded DNA binding"/>
    <property type="evidence" value="ECO:0007669"/>
    <property type="project" value="TreeGrafter"/>
</dbReference>
<sequence length="1187" mass="136985">MGVHKLWTILEPSSKPIKLDSLNDQVLAVDASIWLYQFITALKHQKSKQYNGEFTLEENNVFINAHLMGFFRRICKLLHYGIKPIFVFDGEVCELKKNTIRERQQKKEGNRESSKVVARRLLAIELLNKNLKNKQNKKKEGHDNFIEEEDVENIEKKKSNLISTHHKSSEWELPEQKELHYHKDDGRMATLDEYENTINDIEDELQGIDLESVNPASEDFNSLPKSTQYMILYALRTKSRLRMGYSVEQLRAMFPDPQEFSRFQIEMVKRRNFFSQKLLDSTGLHGNSQITKGKVSGSKKMYMLIRTDNGWAMSLDNKDGSSKENAIDITNDEINTLSKIKNEEGSDEEDWEEVDLDIFEKKKKENEAEDYSIKALLDATKRRLIEKSPYGKFKTNDDSNKDIDIKTNDEVIVLSDDNNDTQTYTVSTENYNMARVDLTDRIGEVDEKIEDATSEKVRPSFSAFKNKISNFSSTEDNKSKPNTLTSQNETDSKRKRDIFENEEDDDFEIIKKQRKKNKIVNINLFNKNQCNDKVVELLDSDNDNDDDFEDVNLNVGKNSNQIDISKVTTEPVIDKVNDDNNKRELTNFVSDDIKESIIDISNVIGKHSVVEKKEPEIKSNEESNIEVNESALPNKESKFESKPFEFSEPDILTVEKTSPEQPKKDIKNKTVTFAVTDDNSNEHQAVHSDNSNDSDLEFEDVSIEKDLSKLQSENIEAAQILKPPTEKQPIPKLIESEQSLEDKESNDSITNLETNNNIIIHEKKTSEHPVTTKSKGIFDELDDNIESDSLLNNLDTQTEKITSANTKDLDFATTYDNDDDDFFQLNKEKENSKLVDKKLKKYEFFEDEEMELVDQMNKEEEEYHEFIEPLEKTNIAEEQINKVFIEDGNTKVTDSTPHNDILAYNQLITRYKKLQRDAEEVTPQMTAEVQELLQCFGIPYITAPMEAEAQCAELMKLKIADGIITDDSDVFLFGGSKIYRKMFQEKQFVEFYGLDSIAGTLGLSREQLIEMAFLLGSDYTTGIKGIGPVTAIEILAHFGNLENFRDWYNNGMHNSKIINSEKGFEKNLRRRLLSNDILLSENWPYENVKKEYNSPTVDSDETPFKWGKPDLDQLRILLKNYLGWHQDKSDQVLVPLIQEINKKSKQVKQRKVTDFFPVDYSQNQFFGPSKKMAKAIESLKASKKKQD</sequence>
<dbReference type="Pfam" id="PF00752">
    <property type="entry name" value="XPG_N"/>
    <property type="match status" value="1"/>
</dbReference>
<feature type="compositionally biased region" description="Polar residues" evidence="12">
    <location>
        <begin position="471"/>
        <end position="489"/>
    </location>
</feature>
<comment type="cofactor">
    <cofactor evidence="1">
        <name>Mg(2+)</name>
        <dbReference type="ChEBI" id="CHEBI:18420"/>
    </cofactor>
</comment>
<dbReference type="PROSITE" id="PS00842">
    <property type="entry name" value="XPG_2"/>
    <property type="match status" value="1"/>
</dbReference>
<dbReference type="Gene3D" id="1.10.150.20">
    <property type="entry name" value="5' to 3' exonuclease, C-terminal subdomain"/>
    <property type="match status" value="1"/>
</dbReference>
<dbReference type="Gene3D" id="3.40.50.1010">
    <property type="entry name" value="5'-nuclease"/>
    <property type="match status" value="2"/>
</dbReference>
<proteinExistence type="inferred from homology"/>
<comment type="caution">
    <text evidence="15">The sequence shown here is derived from an EMBL/GenBank/DDBJ whole genome shotgun (WGS) entry which is preliminary data.</text>
</comment>
<evidence type="ECO:0000256" key="11">
    <source>
        <dbReference type="ARBA" id="ARBA00038112"/>
    </source>
</evidence>
<dbReference type="SMART" id="SM00484">
    <property type="entry name" value="XPGI"/>
    <property type="match status" value="1"/>
</dbReference>
<reference evidence="16" key="1">
    <citation type="journal article" date="2016" name="Proc. Natl. Acad. Sci. U.S.A.">
        <title>Comparative genomics of biotechnologically important yeasts.</title>
        <authorList>
            <person name="Riley R."/>
            <person name="Haridas S."/>
            <person name="Wolfe K.H."/>
            <person name="Lopes M.R."/>
            <person name="Hittinger C.T."/>
            <person name="Goeker M."/>
            <person name="Salamov A.A."/>
            <person name="Wisecaver J.H."/>
            <person name="Long T.M."/>
            <person name="Calvey C.H."/>
            <person name="Aerts A.L."/>
            <person name="Barry K.W."/>
            <person name="Choi C."/>
            <person name="Clum A."/>
            <person name="Coughlan A.Y."/>
            <person name="Deshpande S."/>
            <person name="Douglass A.P."/>
            <person name="Hanson S.J."/>
            <person name="Klenk H.-P."/>
            <person name="LaButti K.M."/>
            <person name="Lapidus A."/>
            <person name="Lindquist E.A."/>
            <person name="Lipzen A.M."/>
            <person name="Meier-Kolthoff J.P."/>
            <person name="Ohm R.A."/>
            <person name="Otillar R.P."/>
            <person name="Pangilinan J.L."/>
            <person name="Peng Y."/>
            <person name="Rokas A."/>
            <person name="Rosa C.A."/>
            <person name="Scheuner C."/>
            <person name="Sibirny A.A."/>
            <person name="Slot J.C."/>
            <person name="Stielow J.B."/>
            <person name="Sun H."/>
            <person name="Kurtzman C.P."/>
            <person name="Blackwell M."/>
            <person name="Grigoriev I.V."/>
            <person name="Jeffries T.W."/>
        </authorList>
    </citation>
    <scope>NUCLEOTIDE SEQUENCE [LARGE SCALE GENOMIC DNA]</scope>
    <source>
        <strain evidence="16">NRRL Y-1626</strain>
    </source>
</reference>
<dbReference type="InterPro" id="IPR006085">
    <property type="entry name" value="XPG_DNA_repair_N"/>
</dbReference>
<evidence type="ECO:0000313" key="15">
    <source>
        <dbReference type="EMBL" id="OBA26247.1"/>
    </source>
</evidence>
<dbReference type="Proteomes" id="UP000092321">
    <property type="component" value="Unassembled WGS sequence"/>
</dbReference>
<evidence type="ECO:0000256" key="7">
    <source>
        <dbReference type="ARBA" id="ARBA00022801"/>
    </source>
</evidence>
<dbReference type="GO" id="GO:0048256">
    <property type="term" value="F:flap endonuclease activity"/>
    <property type="evidence" value="ECO:0007669"/>
    <property type="project" value="UniProtKB-ARBA"/>
</dbReference>
<dbReference type="SMART" id="SM00279">
    <property type="entry name" value="HhH2"/>
    <property type="match status" value="1"/>
</dbReference>
<dbReference type="EMBL" id="LXPE01000021">
    <property type="protein sequence ID" value="OBA26247.1"/>
    <property type="molecule type" value="Genomic_DNA"/>
</dbReference>
<keyword evidence="8" id="KW-0460">Magnesium</keyword>
<dbReference type="InterPro" id="IPR006086">
    <property type="entry name" value="XPG-I_dom"/>
</dbReference>
<dbReference type="InterPro" id="IPR006084">
    <property type="entry name" value="XPG/Rad2"/>
</dbReference>
<comment type="subcellular location">
    <subcellularLocation>
        <location evidence="2">Nucleus</location>
    </subcellularLocation>
</comment>
<dbReference type="InterPro" id="IPR036279">
    <property type="entry name" value="5-3_exonuclease_C_sf"/>
</dbReference>
<keyword evidence="9" id="KW-0234">DNA repair</keyword>
<dbReference type="AlphaFoldDB" id="A0A1B7TC05"/>
<dbReference type="PRINTS" id="PR00853">
    <property type="entry name" value="XPGRADSUPER"/>
</dbReference>
<evidence type="ECO:0000256" key="4">
    <source>
        <dbReference type="ARBA" id="ARBA00022723"/>
    </source>
</evidence>
<name>A0A1B7TC05_9ASCO</name>
<evidence type="ECO:0000259" key="14">
    <source>
        <dbReference type="SMART" id="SM00485"/>
    </source>
</evidence>
<evidence type="ECO:0000256" key="2">
    <source>
        <dbReference type="ARBA" id="ARBA00004123"/>
    </source>
</evidence>
<comment type="similarity">
    <text evidence="11">Belongs to the XPG/RAD2 endonuclease family. GEN subfamily.</text>
</comment>
<keyword evidence="5" id="KW-0255">Endonuclease</keyword>
<keyword evidence="6" id="KW-0227">DNA damage</keyword>
<dbReference type="SUPFAM" id="SSF47807">
    <property type="entry name" value="5' to 3' exonuclease, C-terminal subdomain"/>
    <property type="match status" value="1"/>
</dbReference>
<evidence type="ECO:0000256" key="5">
    <source>
        <dbReference type="ARBA" id="ARBA00022759"/>
    </source>
</evidence>
<protein>
    <submittedName>
        <fullName evidence="15">PIN domain-like protein</fullName>
    </submittedName>
</protein>
<feature type="domain" description="XPG N-terminal" evidence="14">
    <location>
        <begin position="1"/>
        <end position="110"/>
    </location>
</feature>
<feature type="region of interest" description="Disordered" evidence="12">
    <location>
        <begin position="471"/>
        <end position="497"/>
    </location>
</feature>
<dbReference type="PANTHER" id="PTHR16171">
    <property type="entry name" value="DNA REPAIR PROTEIN COMPLEMENTING XP-G CELLS-RELATED"/>
    <property type="match status" value="1"/>
</dbReference>
<keyword evidence="10" id="KW-0539">Nucleus</keyword>
<keyword evidence="4" id="KW-0479">Metal-binding</keyword>
<evidence type="ECO:0000256" key="1">
    <source>
        <dbReference type="ARBA" id="ARBA00001946"/>
    </source>
</evidence>
<evidence type="ECO:0000256" key="12">
    <source>
        <dbReference type="SAM" id="MobiDB-lite"/>
    </source>
</evidence>
<dbReference type="PANTHER" id="PTHR16171:SF7">
    <property type="entry name" value="DNA REPAIR PROTEIN RAD2"/>
    <property type="match status" value="1"/>
</dbReference>
<keyword evidence="3" id="KW-0540">Nuclease</keyword>
<gene>
    <name evidence="15" type="ORF">HANVADRAFT_53310</name>
</gene>
<dbReference type="InterPro" id="IPR029060">
    <property type="entry name" value="PIN-like_dom_sf"/>
</dbReference>
<dbReference type="Pfam" id="PF00867">
    <property type="entry name" value="XPG_I"/>
    <property type="match status" value="1"/>
</dbReference>
<evidence type="ECO:0000256" key="6">
    <source>
        <dbReference type="ARBA" id="ARBA00022763"/>
    </source>
</evidence>
<evidence type="ECO:0000256" key="3">
    <source>
        <dbReference type="ARBA" id="ARBA00022722"/>
    </source>
</evidence>
<accession>A0A1B7TC05</accession>
<keyword evidence="7" id="KW-0378">Hydrolase</keyword>
<dbReference type="SMART" id="SM00485">
    <property type="entry name" value="XPGN"/>
    <property type="match status" value="1"/>
</dbReference>
<dbReference type="GO" id="GO:0006281">
    <property type="term" value="P:DNA repair"/>
    <property type="evidence" value="ECO:0007669"/>
    <property type="project" value="UniProtKB-KW"/>
</dbReference>